<organism evidence="2 3">
    <name type="scientific">Lactuca virosa</name>
    <dbReference type="NCBI Taxonomy" id="75947"/>
    <lineage>
        <taxon>Eukaryota</taxon>
        <taxon>Viridiplantae</taxon>
        <taxon>Streptophyta</taxon>
        <taxon>Embryophyta</taxon>
        <taxon>Tracheophyta</taxon>
        <taxon>Spermatophyta</taxon>
        <taxon>Magnoliopsida</taxon>
        <taxon>eudicotyledons</taxon>
        <taxon>Gunneridae</taxon>
        <taxon>Pentapetalae</taxon>
        <taxon>asterids</taxon>
        <taxon>campanulids</taxon>
        <taxon>Asterales</taxon>
        <taxon>Asteraceae</taxon>
        <taxon>Cichorioideae</taxon>
        <taxon>Cichorieae</taxon>
        <taxon>Lactucinae</taxon>
        <taxon>Lactuca</taxon>
    </lineage>
</organism>
<dbReference type="Proteomes" id="UP001157418">
    <property type="component" value="Unassembled WGS sequence"/>
</dbReference>
<protein>
    <submittedName>
        <fullName evidence="2">Uncharacterized protein</fullName>
    </submittedName>
</protein>
<accession>A0AAU9PRH0</accession>
<evidence type="ECO:0000313" key="2">
    <source>
        <dbReference type="EMBL" id="CAH1452192.1"/>
    </source>
</evidence>
<name>A0AAU9PRH0_9ASTR</name>
<sequence length="96" mass="10821">MPRITNSNKITHAQCLIEKQIQEASSPNNHWTLIHKDFTRHLNKKKDAAAPYCVPSPSSASSPPQLRLLHHSTSGSASDDFCNDFYRHSLTSFIMD</sequence>
<keyword evidence="3" id="KW-1185">Reference proteome</keyword>
<reference evidence="2 3" key="1">
    <citation type="submission" date="2022-01" db="EMBL/GenBank/DDBJ databases">
        <authorList>
            <person name="Xiong W."/>
            <person name="Schranz E."/>
        </authorList>
    </citation>
    <scope>NUCLEOTIDE SEQUENCE [LARGE SCALE GENOMIC DNA]</scope>
</reference>
<dbReference type="EMBL" id="CAKMRJ010005745">
    <property type="protein sequence ID" value="CAH1452192.1"/>
    <property type="molecule type" value="Genomic_DNA"/>
</dbReference>
<proteinExistence type="predicted"/>
<feature type="region of interest" description="Disordered" evidence="1">
    <location>
        <begin position="49"/>
        <end position="71"/>
    </location>
</feature>
<feature type="compositionally biased region" description="Low complexity" evidence="1">
    <location>
        <begin position="49"/>
        <end position="64"/>
    </location>
</feature>
<comment type="caution">
    <text evidence="2">The sequence shown here is derived from an EMBL/GenBank/DDBJ whole genome shotgun (WGS) entry which is preliminary data.</text>
</comment>
<evidence type="ECO:0000256" key="1">
    <source>
        <dbReference type="SAM" id="MobiDB-lite"/>
    </source>
</evidence>
<gene>
    <name evidence="2" type="ORF">LVIROSA_LOCUS37506</name>
</gene>
<dbReference type="AlphaFoldDB" id="A0AAU9PRH0"/>
<evidence type="ECO:0000313" key="3">
    <source>
        <dbReference type="Proteomes" id="UP001157418"/>
    </source>
</evidence>